<sequence>MARALVLLVVLVLILGTTLDVVSAGTCGCPWNSARCEANCIGKNIGAVTGSCRGIAYAYCKCKVNGSWQSIAGSCDN</sequence>
<feature type="signal peptide" evidence="1">
    <location>
        <begin position="1"/>
        <end position="24"/>
    </location>
</feature>
<dbReference type="EMBL" id="CAJOAY010001962">
    <property type="protein sequence ID" value="CAF3906417.1"/>
    <property type="molecule type" value="Genomic_DNA"/>
</dbReference>
<dbReference type="Proteomes" id="UP000663881">
    <property type="component" value="Unassembled WGS sequence"/>
</dbReference>
<dbReference type="EMBL" id="CAJNON010000044">
    <property type="protein sequence ID" value="CAF0858333.1"/>
    <property type="molecule type" value="Genomic_DNA"/>
</dbReference>
<gene>
    <name evidence="2" type="ORF">IZO911_LOCUS7779</name>
    <name evidence="4" type="ORF">OKA104_LOCUS24478</name>
    <name evidence="3" type="ORF">VCS650_LOCUS7054</name>
</gene>
<dbReference type="OrthoDB" id="10023671at2759"/>
<reference evidence="3" key="1">
    <citation type="submission" date="2021-02" db="EMBL/GenBank/DDBJ databases">
        <authorList>
            <person name="Nowell W R."/>
        </authorList>
    </citation>
    <scope>NUCLEOTIDE SEQUENCE</scope>
</reference>
<organism evidence="3 5">
    <name type="scientific">Adineta steineri</name>
    <dbReference type="NCBI Taxonomy" id="433720"/>
    <lineage>
        <taxon>Eukaryota</taxon>
        <taxon>Metazoa</taxon>
        <taxon>Spiralia</taxon>
        <taxon>Gnathifera</taxon>
        <taxon>Rotifera</taxon>
        <taxon>Eurotatoria</taxon>
        <taxon>Bdelloidea</taxon>
        <taxon>Adinetida</taxon>
        <taxon>Adinetidae</taxon>
        <taxon>Adineta</taxon>
    </lineage>
</organism>
<protein>
    <submittedName>
        <fullName evidence="3">Uncharacterized protein</fullName>
    </submittedName>
</protein>
<dbReference type="AlphaFoldDB" id="A0A813WAT4"/>
<proteinExistence type="predicted"/>
<evidence type="ECO:0000313" key="2">
    <source>
        <dbReference type="EMBL" id="CAF0816905.1"/>
    </source>
</evidence>
<evidence type="ECO:0000256" key="1">
    <source>
        <dbReference type="SAM" id="SignalP"/>
    </source>
</evidence>
<feature type="chain" id="PRO_5035598732" evidence="1">
    <location>
        <begin position="25"/>
        <end position="77"/>
    </location>
</feature>
<evidence type="ECO:0000313" key="5">
    <source>
        <dbReference type="Proteomes" id="UP000663891"/>
    </source>
</evidence>
<dbReference type="Proteomes" id="UP000663891">
    <property type="component" value="Unassembled WGS sequence"/>
</dbReference>
<name>A0A813WAT4_9BILA</name>
<accession>A0A813WAT4</accession>
<comment type="caution">
    <text evidence="3">The sequence shown here is derived from an EMBL/GenBank/DDBJ whole genome shotgun (WGS) entry which is preliminary data.</text>
</comment>
<evidence type="ECO:0000313" key="3">
    <source>
        <dbReference type="EMBL" id="CAF0858333.1"/>
    </source>
</evidence>
<keyword evidence="1" id="KW-0732">Signal</keyword>
<dbReference type="EMBL" id="CAJNOE010000051">
    <property type="protein sequence ID" value="CAF0816905.1"/>
    <property type="molecule type" value="Genomic_DNA"/>
</dbReference>
<evidence type="ECO:0000313" key="4">
    <source>
        <dbReference type="EMBL" id="CAF3906417.1"/>
    </source>
</evidence>
<dbReference type="Proteomes" id="UP000663860">
    <property type="component" value="Unassembled WGS sequence"/>
</dbReference>